<organism evidence="2 3">
    <name type="scientific">Paludisphaera mucosa</name>
    <dbReference type="NCBI Taxonomy" id="3030827"/>
    <lineage>
        <taxon>Bacteria</taxon>
        <taxon>Pseudomonadati</taxon>
        <taxon>Planctomycetota</taxon>
        <taxon>Planctomycetia</taxon>
        <taxon>Isosphaerales</taxon>
        <taxon>Isosphaeraceae</taxon>
        <taxon>Paludisphaera</taxon>
    </lineage>
</organism>
<evidence type="ECO:0000313" key="3">
    <source>
        <dbReference type="Proteomes" id="UP001216907"/>
    </source>
</evidence>
<keyword evidence="1" id="KW-0732">Signal</keyword>
<sequence length="179" mass="20183">MASTLARWMILAGLAVVTAPVAAQVQERPKAATEPEMSLRIEGQVVCQSIEGYEDYEERPEAEQTSDEKLLVYFRPKNYAIVRKGEDYAAHFTQDGQIRALGKKKVLLRKEKLLDYEAVSKTPPRNLYISNTFSLKGLPPGEYEYDMILRDENLEKATVTASVKFRVVAAKLPKAETDK</sequence>
<accession>A0ABT6F900</accession>
<evidence type="ECO:0000313" key="2">
    <source>
        <dbReference type="EMBL" id="MDG3003971.1"/>
    </source>
</evidence>
<dbReference type="EMBL" id="JARRAG010000001">
    <property type="protein sequence ID" value="MDG3003971.1"/>
    <property type="molecule type" value="Genomic_DNA"/>
</dbReference>
<evidence type="ECO:0000256" key="1">
    <source>
        <dbReference type="SAM" id="SignalP"/>
    </source>
</evidence>
<proteinExistence type="predicted"/>
<comment type="caution">
    <text evidence="2">The sequence shown here is derived from an EMBL/GenBank/DDBJ whole genome shotgun (WGS) entry which is preliminary data.</text>
</comment>
<protein>
    <submittedName>
        <fullName evidence="2">Uncharacterized protein</fullName>
    </submittedName>
</protein>
<feature type="signal peptide" evidence="1">
    <location>
        <begin position="1"/>
        <end position="23"/>
    </location>
</feature>
<feature type="chain" id="PRO_5047177214" evidence="1">
    <location>
        <begin position="24"/>
        <end position="179"/>
    </location>
</feature>
<reference evidence="2 3" key="1">
    <citation type="submission" date="2023-03" db="EMBL/GenBank/DDBJ databases">
        <title>Paludisphaera mucosa sp. nov. a novel planctomycete from northern fen.</title>
        <authorList>
            <person name="Ivanova A."/>
        </authorList>
    </citation>
    <scope>NUCLEOTIDE SEQUENCE [LARGE SCALE GENOMIC DNA]</scope>
    <source>
        <strain evidence="2 3">Pla2</strain>
    </source>
</reference>
<dbReference type="RefSeq" id="WP_277860315.1">
    <property type="nucleotide sequence ID" value="NZ_JARRAG010000001.1"/>
</dbReference>
<keyword evidence="3" id="KW-1185">Reference proteome</keyword>
<dbReference type="Proteomes" id="UP001216907">
    <property type="component" value="Unassembled WGS sequence"/>
</dbReference>
<name>A0ABT6F900_9BACT</name>
<gene>
    <name evidence="2" type="ORF">PZE19_09320</name>
</gene>